<dbReference type="SUPFAM" id="SSF51445">
    <property type="entry name" value="(Trans)glycosidases"/>
    <property type="match status" value="1"/>
</dbReference>
<evidence type="ECO:0000256" key="1">
    <source>
        <dbReference type="ARBA" id="ARBA00005336"/>
    </source>
</evidence>
<name>A0AAC9XKZ8_9SPIR</name>
<proteinExistence type="inferred from homology"/>
<dbReference type="GO" id="GO:0005975">
    <property type="term" value="P:carbohydrate metabolic process"/>
    <property type="evidence" value="ECO:0007669"/>
    <property type="project" value="InterPro"/>
</dbReference>
<dbReference type="PANTHER" id="PTHR30480:SF16">
    <property type="entry name" value="GLYCOSIDE HYDROLASE FAMILY 3 DOMAIN PROTEIN"/>
    <property type="match status" value="1"/>
</dbReference>
<protein>
    <submittedName>
        <fullName evidence="5">Beta-N-acetylglucosaminidase</fullName>
    </submittedName>
</protein>
<keyword evidence="3" id="KW-0326">Glycosidase</keyword>
<dbReference type="GO" id="GO:0009254">
    <property type="term" value="P:peptidoglycan turnover"/>
    <property type="evidence" value="ECO:0007669"/>
    <property type="project" value="TreeGrafter"/>
</dbReference>
<dbReference type="PANTHER" id="PTHR30480">
    <property type="entry name" value="BETA-HEXOSAMINIDASE-RELATED"/>
    <property type="match status" value="1"/>
</dbReference>
<dbReference type="Proteomes" id="UP000264880">
    <property type="component" value="Chromosome"/>
</dbReference>
<comment type="similarity">
    <text evidence="1">Belongs to the glycosyl hydrolase 3 family.</text>
</comment>
<dbReference type="InterPro" id="IPR001764">
    <property type="entry name" value="Glyco_hydro_3_N"/>
</dbReference>
<evidence type="ECO:0000313" key="5">
    <source>
        <dbReference type="EMBL" id="ASJ22332.1"/>
    </source>
</evidence>
<keyword evidence="2" id="KW-0378">Hydrolase</keyword>
<evidence type="ECO:0000259" key="4">
    <source>
        <dbReference type="Pfam" id="PF00933"/>
    </source>
</evidence>
<feature type="domain" description="Glycoside hydrolase family 3 N-terminal" evidence="4">
    <location>
        <begin position="51"/>
        <end position="268"/>
    </location>
</feature>
<dbReference type="Gene3D" id="3.20.20.300">
    <property type="entry name" value="Glycoside hydrolase, family 3, N-terminal domain"/>
    <property type="match status" value="1"/>
</dbReference>
<evidence type="ECO:0000256" key="2">
    <source>
        <dbReference type="ARBA" id="ARBA00022801"/>
    </source>
</evidence>
<evidence type="ECO:0000256" key="3">
    <source>
        <dbReference type="ARBA" id="ARBA00023295"/>
    </source>
</evidence>
<accession>A0AAC9XKZ8</accession>
<reference evidence="5 6" key="1">
    <citation type="submission" date="2017-02" db="EMBL/GenBank/DDBJ databases">
        <title>Complete genome sequence of Brachyspira hampsonii genomovar I strain NSH-16 (ATCC BAA-2463).</title>
        <authorList>
            <person name="Mirajkar N.S."/>
            <person name="Gebhart C.J."/>
        </authorList>
    </citation>
    <scope>NUCLEOTIDE SEQUENCE [LARGE SCALE GENOMIC DNA]</scope>
    <source>
        <strain evidence="5 6">NSH-16</strain>
    </source>
</reference>
<dbReference type="RefSeq" id="WP_069731519.1">
    <property type="nucleotide sequence ID" value="NZ_CP019914.1"/>
</dbReference>
<dbReference type="EMBL" id="CP019914">
    <property type="protein sequence ID" value="ASJ22332.1"/>
    <property type="molecule type" value="Genomic_DNA"/>
</dbReference>
<sequence>MMYIVIISILLILFFIFIYLYDNFNIVLKNNNTKENIENKKEIPFIISVKNYDDNLMDIINKTNISGIIINIDNLDIESLEKIIKKIKRKVKRKIFIAIDQDYKNTGSIYYDKKFKVFSSYIGERKSEEYAYKIASERASKLKSAGVNMILSPICNTYCNEKSHLKEHIFSDDKILASNLIYSTVKAYKDNGLITALKYFPKYYDDELYIDEDTENIESIIDNRETFLEGIKADADIIVMSHIKNNDKYRDFLFNNMKFKGIIMTDYITDNKNIISYGINVFSYNYYKNNIKNIKNIIQNNIKETDLELCSKVLKLIKRL</sequence>
<evidence type="ECO:0000313" key="6">
    <source>
        <dbReference type="Proteomes" id="UP000264880"/>
    </source>
</evidence>
<dbReference type="InterPro" id="IPR036962">
    <property type="entry name" value="Glyco_hydro_3_N_sf"/>
</dbReference>
<keyword evidence="6" id="KW-1185">Reference proteome</keyword>
<dbReference type="GO" id="GO:0004553">
    <property type="term" value="F:hydrolase activity, hydrolyzing O-glycosyl compounds"/>
    <property type="evidence" value="ECO:0007669"/>
    <property type="project" value="InterPro"/>
</dbReference>
<dbReference type="AlphaFoldDB" id="A0AAC9XKZ8"/>
<gene>
    <name evidence="5" type="ORF">BHAMNSH16_12055</name>
</gene>
<dbReference type="KEGG" id="bhp:BHAMNSH16_12055"/>
<dbReference type="InterPro" id="IPR017853">
    <property type="entry name" value="GH"/>
</dbReference>
<dbReference type="Pfam" id="PF00933">
    <property type="entry name" value="Glyco_hydro_3"/>
    <property type="match status" value="1"/>
</dbReference>
<organism evidence="5 6">
    <name type="scientific">Brachyspira hampsonii</name>
    <dbReference type="NCBI Taxonomy" id="1287055"/>
    <lineage>
        <taxon>Bacteria</taxon>
        <taxon>Pseudomonadati</taxon>
        <taxon>Spirochaetota</taxon>
        <taxon>Spirochaetia</taxon>
        <taxon>Brachyspirales</taxon>
        <taxon>Brachyspiraceae</taxon>
        <taxon>Brachyspira</taxon>
    </lineage>
</organism>
<dbReference type="InterPro" id="IPR050226">
    <property type="entry name" value="NagZ_Beta-hexosaminidase"/>
</dbReference>